<dbReference type="AlphaFoldDB" id="A0AA40DVM5"/>
<name>A0AA40DVM5_9PEZI</name>
<proteinExistence type="predicted"/>
<feature type="compositionally biased region" description="Polar residues" evidence="1">
    <location>
        <begin position="24"/>
        <end position="39"/>
    </location>
</feature>
<evidence type="ECO:0000313" key="2">
    <source>
        <dbReference type="EMBL" id="KAK0714861.1"/>
    </source>
</evidence>
<dbReference type="Proteomes" id="UP001172102">
    <property type="component" value="Unassembled WGS sequence"/>
</dbReference>
<reference evidence="2" key="1">
    <citation type="submission" date="2023-06" db="EMBL/GenBank/DDBJ databases">
        <title>Genome-scale phylogeny and comparative genomics of the fungal order Sordariales.</title>
        <authorList>
            <consortium name="Lawrence Berkeley National Laboratory"/>
            <person name="Hensen N."/>
            <person name="Bonometti L."/>
            <person name="Westerberg I."/>
            <person name="Brannstrom I.O."/>
            <person name="Guillou S."/>
            <person name="Cros-Aarteil S."/>
            <person name="Calhoun S."/>
            <person name="Haridas S."/>
            <person name="Kuo A."/>
            <person name="Mondo S."/>
            <person name="Pangilinan J."/>
            <person name="Riley R."/>
            <person name="Labutti K."/>
            <person name="Andreopoulos B."/>
            <person name="Lipzen A."/>
            <person name="Chen C."/>
            <person name="Yanf M."/>
            <person name="Daum C."/>
            <person name="Ng V."/>
            <person name="Clum A."/>
            <person name="Steindorff A."/>
            <person name="Ohm R."/>
            <person name="Martin F."/>
            <person name="Silar P."/>
            <person name="Natvig D."/>
            <person name="Lalanne C."/>
            <person name="Gautier V."/>
            <person name="Ament-Velasquez S.L."/>
            <person name="Kruys A."/>
            <person name="Hutchinson M.I."/>
            <person name="Powell A.J."/>
            <person name="Barry K."/>
            <person name="Miller A.N."/>
            <person name="Grigoriev I.V."/>
            <person name="Debuchy R."/>
            <person name="Gladieux P."/>
            <person name="Thoren M.H."/>
            <person name="Johannesson H."/>
        </authorList>
    </citation>
    <scope>NUCLEOTIDE SEQUENCE</scope>
    <source>
        <strain evidence="2">SMH4607-1</strain>
    </source>
</reference>
<evidence type="ECO:0000256" key="1">
    <source>
        <dbReference type="SAM" id="MobiDB-lite"/>
    </source>
</evidence>
<evidence type="ECO:0000313" key="3">
    <source>
        <dbReference type="Proteomes" id="UP001172102"/>
    </source>
</evidence>
<protein>
    <submittedName>
        <fullName evidence="2">Uncharacterized protein</fullName>
    </submittedName>
</protein>
<organism evidence="2 3">
    <name type="scientific">Lasiosphaeris hirsuta</name>
    <dbReference type="NCBI Taxonomy" id="260670"/>
    <lineage>
        <taxon>Eukaryota</taxon>
        <taxon>Fungi</taxon>
        <taxon>Dikarya</taxon>
        <taxon>Ascomycota</taxon>
        <taxon>Pezizomycotina</taxon>
        <taxon>Sordariomycetes</taxon>
        <taxon>Sordariomycetidae</taxon>
        <taxon>Sordariales</taxon>
        <taxon>Lasiosphaeriaceae</taxon>
        <taxon>Lasiosphaeris</taxon>
    </lineage>
</organism>
<comment type="caution">
    <text evidence="2">The sequence shown here is derived from an EMBL/GenBank/DDBJ whole genome shotgun (WGS) entry which is preliminary data.</text>
</comment>
<sequence length="140" mass="15552">MFAYTRPPVALLPQPYRSAWGSHLSDSSYSAQRGHQTGSAGPWTLLSRATDSSASRGDHPRRRDTRSAPWLVSKPGSSGSCRHRHRSWYPHRGAAQALAPAPRSNHPDLRNHQPHGLRASPMPRQDREGRSRGARRALLP</sequence>
<keyword evidence="3" id="KW-1185">Reference proteome</keyword>
<feature type="region of interest" description="Disordered" evidence="1">
    <location>
        <begin position="22"/>
        <end position="140"/>
    </location>
</feature>
<accession>A0AA40DVM5</accession>
<gene>
    <name evidence="2" type="ORF">B0H67DRAFT_579292</name>
</gene>
<dbReference type="EMBL" id="JAUKUA010000004">
    <property type="protein sequence ID" value="KAK0714861.1"/>
    <property type="molecule type" value="Genomic_DNA"/>
</dbReference>